<name>A0A1J4RU04_9BACT</name>
<accession>A0A1J4RU04</accession>
<evidence type="ECO:0000313" key="2">
    <source>
        <dbReference type="Proteomes" id="UP000182345"/>
    </source>
</evidence>
<dbReference type="AlphaFoldDB" id="A0A1J4RU04"/>
<organism evidence="1 2">
    <name type="scientific">Candidatus Collierbacteria bacterium CG1_02_44_10</name>
    <dbReference type="NCBI Taxonomy" id="1805087"/>
    <lineage>
        <taxon>Bacteria</taxon>
        <taxon>Candidatus Collieribacteriota</taxon>
    </lineage>
</organism>
<dbReference type="EMBL" id="MNUK01000068">
    <property type="protein sequence ID" value="OIN90528.1"/>
    <property type="molecule type" value="Genomic_DNA"/>
</dbReference>
<evidence type="ECO:0000313" key="1">
    <source>
        <dbReference type="EMBL" id="OIN90528.1"/>
    </source>
</evidence>
<dbReference type="Proteomes" id="UP000182345">
    <property type="component" value="Unassembled WGS sequence"/>
</dbReference>
<reference evidence="1 2" key="1">
    <citation type="journal article" date="2016" name="Environ. Microbiol.">
        <title>Genomic resolution of a cold subsurface aquifer community provides metabolic insights for novel microbes adapted to high CO concentrations.</title>
        <authorList>
            <person name="Probst A.J."/>
            <person name="Castelle C.J."/>
            <person name="Singh A."/>
            <person name="Brown C.T."/>
            <person name="Anantharaman K."/>
            <person name="Sharon I."/>
            <person name="Hug L.A."/>
            <person name="Burstein D."/>
            <person name="Emerson J.B."/>
            <person name="Thomas B.C."/>
            <person name="Banfield J.F."/>
        </authorList>
    </citation>
    <scope>NUCLEOTIDE SEQUENCE [LARGE SCALE GENOMIC DNA]</scope>
    <source>
        <strain evidence="1">CG1_02_44_10</strain>
    </source>
</reference>
<proteinExistence type="predicted"/>
<comment type="caution">
    <text evidence="1">The sequence shown here is derived from an EMBL/GenBank/DDBJ whole genome shotgun (WGS) entry which is preliminary data.</text>
</comment>
<sequence>MRVLFQGSALEKRVPKSWSANETETVQIALVISKRGAFYLNVLIDDKPNIQKKSFHHLPADSRHLVILWRMVEMLSAVESLGRKDINLAFVAAGGQISDLPKKQQPRQGDINEFIGRIRENYWQIMRKPIPLIIIAAIERYSLPENGK</sequence>
<protein>
    <submittedName>
        <fullName evidence="1">Uncharacterized protein</fullName>
    </submittedName>
</protein>
<gene>
    <name evidence="1" type="ORF">AUJ42_02935</name>
</gene>